<dbReference type="Pfam" id="PF00419">
    <property type="entry name" value="Fimbrial"/>
    <property type="match status" value="1"/>
</dbReference>
<dbReference type="SUPFAM" id="SSF49401">
    <property type="entry name" value="Bacterial adhesins"/>
    <property type="match status" value="1"/>
</dbReference>
<evidence type="ECO:0000259" key="6">
    <source>
        <dbReference type="Pfam" id="PF00419"/>
    </source>
</evidence>
<comment type="caution">
    <text evidence="8">The sequence shown here is derived from an EMBL/GenBank/DDBJ whole genome shotgun (WGS) entry which is preliminary data.</text>
</comment>
<dbReference type="Pfam" id="PF22003">
    <property type="entry name" value="MrkDrd"/>
    <property type="match status" value="1"/>
</dbReference>
<protein>
    <submittedName>
        <fullName evidence="8">Type 1 fimbria pilin</fullName>
    </submittedName>
</protein>
<comment type="subcellular location">
    <subcellularLocation>
        <location evidence="1">Fimbrium</location>
    </subcellularLocation>
</comment>
<sequence>MVSDTLRGVAKYAHILFFTALAAVYGASASAACSKQGSWNSVSPVSLSGTISTSPNAPLGTVLATYRSTGDSTAYRLSCSPVQSVSYDAKFYSLPHALSTYGSNIYESGVPGVGIQISRGTNGVVIPTTIVSSVANGQGIGAPYFAVSLIKTGPMSSGTIKSTDIPLALIAWTQDQSTVAYMTATGSVNITVLACQISIPNVSLGTHHVGEFASQPFSQSVGFNVSLSNCPTAPIRYQLDPMTSYANQAQSVVNVTGGATGIGIQLLDGAGQNPTPMGSSQALGSGSTSYTLPFKTRYFKTGSTVSGGGADASIGFTLIYQ</sequence>
<dbReference type="InterPro" id="IPR036937">
    <property type="entry name" value="Adhesion_dom_fimbrial_sf"/>
</dbReference>
<gene>
    <name evidence="8" type="ORF">HNP46_004950</name>
</gene>
<dbReference type="GO" id="GO:0043709">
    <property type="term" value="P:cell adhesion involved in single-species biofilm formation"/>
    <property type="evidence" value="ECO:0007669"/>
    <property type="project" value="TreeGrafter"/>
</dbReference>
<proteinExistence type="inferred from homology"/>
<keyword evidence="4" id="KW-0281">Fimbrium</keyword>
<organism evidence="8 9">
    <name type="scientific">Pseudomonas nitroreducens</name>
    <dbReference type="NCBI Taxonomy" id="46680"/>
    <lineage>
        <taxon>Bacteria</taxon>
        <taxon>Pseudomonadati</taxon>
        <taxon>Pseudomonadota</taxon>
        <taxon>Gammaproteobacteria</taxon>
        <taxon>Pseudomonadales</taxon>
        <taxon>Pseudomonadaceae</taxon>
        <taxon>Pseudomonas</taxon>
    </lineage>
</organism>
<evidence type="ECO:0000256" key="5">
    <source>
        <dbReference type="SAM" id="SignalP"/>
    </source>
</evidence>
<feature type="chain" id="PRO_5031428683" evidence="5">
    <location>
        <begin position="23"/>
        <end position="321"/>
    </location>
</feature>
<dbReference type="InterPro" id="IPR008966">
    <property type="entry name" value="Adhesion_dom_sf"/>
</dbReference>
<evidence type="ECO:0000313" key="8">
    <source>
        <dbReference type="EMBL" id="MBB4866049.1"/>
    </source>
</evidence>
<evidence type="ECO:0000259" key="7">
    <source>
        <dbReference type="Pfam" id="PF22003"/>
    </source>
</evidence>
<evidence type="ECO:0000256" key="2">
    <source>
        <dbReference type="ARBA" id="ARBA00006671"/>
    </source>
</evidence>
<dbReference type="PROSITE" id="PS51257">
    <property type="entry name" value="PROKAR_LIPOPROTEIN"/>
    <property type="match status" value="1"/>
</dbReference>
<dbReference type="Proteomes" id="UP000566995">
    <property type="component" value="Unassembled WGS sequence"/>
</dbReference>
<dbReference type="Gene3D" id="2.60.40.3310">
    <property type="match status" value="1"/>
</dbReference>
<evidence type="ECO:0000256" key="1">
    <source>
        <dbReference type="ARBA" id="ARBA00004561"/>
    </source>
</evidence>
<dbReference type="PANTHER" id="PTHR33420">
    <property type="entry name" value="FIMBRIAL SUBUNIT ELFA-RELATED"/>
    <property type="match status" value="1"/>
</dbReference>
<reference evidence="8 9" key="1">
    <citation type="submission" date="2020-08" db="EMBL/GenBank/DDBJ databases">
        <title>Functional genomics of gut bacteria from endangered species of beetles.</title>
        <authorList>
            <person name="Carlos-Shanley C."/>
        </authorList>
    </citation>
    <scope>NUCLEOTIDE SEQUENCE [LARGE SCALE GENOMIC DNA]</scope>
    <source>
        <strain evidence="8 9">S00179</strain>
    </source>
</reference>
<dbReference type="InterPro" id="IPR054160">
    <property type="entry name" value="MrkD_recept-bd"/>
</dbReference>
<evidence type="ECO:0000313" key="9">
    <source>
        <dbReference type="Proteomes" id="UP000566995"/>
    </source>
</evidence>
<dbReference type="GO" id="GO:0009289">
    <property type="term" value="C:pilus"/>
    <property type="evidence" value="ECO:0007669"/>
    <property type="project" value="UniProtKB-SubCell"/>
</dbReference>
<dbReference type="RefSeq" id="WP_184594135.1">
    <property type="nucleotide sequence ID" value="NZ_JACHLI010000023.1"/>
</dbReference>
<dbReference type="InterPro" id="IPR050263">
    <property type="entry name" value="Bact_Fimbrial_Adh_Pro"/>
</dbReference>
<evidence type="ECO:0000256" key="3">
    <source>
        <dbReference type="ARBA" id="ARBA00022729"/>
    </source>
</evidence>
<dbReference type="PANTHER" id="PTHR33420:SF3">
    <property type="entry name" value="FIMBRIAL SUBUNIT ELFA"/>
    <property type="match status" value="1"/>
</dbReference>
<comment type="similarity">
    <text evidence="2">Belongs to the fimbrial protein family.</text>
</comment>
<feature type="signal peptide" evidence="5">
    <location>
        <begin position="1"/>
        <end position="22"/>
    </location>
</feature>
<name>A0A7W7KPB6_PSENT</name>
<feature type="domain" description="Fimbrial-type adhesion" evidence="6">
    <location>
        <begin position="195"/>
        <end position="321"/>
    </location>
</feature>
<keyword evidence="3 5" id="KW-0732">Signal</keyword>
<feature type="domain" description="MrkD-like receptor binding" evidence="7">
    <location>
        <begin position="49"/>
        <end position="162"/>
    </location>
</feature>
<dbReference type="EMBL" id="JACHLI010000023">
    <property type="protein sequence ID" value="MBB4866049.1"/>
    <property type="molecule type" value="Genomic_DNA"/>
</dbReference>
<dbReference type="Gene3D" id="2.60.40.1090">
    <property type="entry name" value="Fimbrial-type adhesion domain"/>
    <property type="match status" value="1"/>
</dbReference>
<dbReference type="InterPro" id="IPR000259">
    <property type="entry name" value="Adhesion_dom_fimbrial"/>
</dbReference>
<dbReference type="AlphaFoldDB" id="A0A7W7KPB6"/>
<accession>A0A7W7KPB6</accession>
<evidence type="ECO:0000256" key="4">
    <source>
        <dbReference type="ARBA" id="ARBA00023263"/>
    </source>
</evidence>